<evidence type="ECO:0000313" key="1">
    <source>
        <dbReference type="Proteomes" id="UP001652582"/>
    </source>
</evidence>
<organism evidence="1 2">
    <name type="scientific">Bicyclus anynana</name>
    <name type="common">Squinting bush brown butterfly</name>
    <dbReference type="NCBI Taxonomy" id="110368"/>
    <lineage>
        <taxon>Eukaryota</taxon>
        <taxon>Metazoa</taxon>
        <taxon>Ecdysozoa</taxon>
        <taxon>Arthropoda</taxon>
        <taxon>Hexapoda</taxon>
        <taxon>Insecta</taxon>
        <taxon>Pterygota</taxon>
        <taxon>Neoptera</taxon>
        <taxon>Endopterygota</taxon>
        <taxon>Lepidoptera</taxon>
        <taxon>Glossata</taxon>
        <taxon>Ditrysia</taxon>
        <taxon>Papilionoidea</taxon>
        <taxon>Nymphalidae</taxon>
        <taxon>Satyrinae</taxon>
        <taxon>Satyrini</taxon>
        <taxon>Mycalesina</taxon>
        <taxon>Bicyclus</taxon>
    </lineage>
</organism>
<name>A0ABM3M7D5_BICAN</name>
<dbReference type="GeneID" id="112057582"/>
<evidence type="ECO:0000313" key="2">
    <source>
        <dbReference type="RefSeq" id="XP_052747391.1"/>
    </source>
</evidence>
<protein>
    <submittedName>
        <fullName evidence="2">Uncharacterized protein LOC112057582 isoform X1</fullName>
    </submittedName>
</protein>
<sequence>MSFSCNINNEYRNLPFYSQLQSQANFYIFNTIGTLLVKCEEHKKTVMNCRALGILQSLNGRFYLSDLDSKGDGVKIRISLAYVETSVPSTVIPYVVQVFGALQWTNKPVIFAKIVQVLDTHTGVRLNEALKNIENSHLANFSL</sequence>
<proteinExistence type="predicted"/>
<reference evidence="2" key="1">
    <citation type="submission" date="2025-08" db="UniProtKB">
        <authorList>
            <consortium name="RefSeq"/>
        </authorList>
    </citation>
    <scope>IDENTIFICATION</scope>
</reference>
<dbReference type="RefSeq" id="XP_052747391.1">
    <property type="nucleotide sequence ID" value="XM_052891431.1"/>
</dbReference>
<dbReference type="Proteomes" id="UP001652582">
    <property type="component" value="Chromosome 4"/>
</dbReference>
<accession>A0ABM3M7D5</accession>
<keyword evidence="1" id="KW-1185">Reference proteome</keyword>
<gene>
    <name evidence="2" type="primary">LOC112057582</name>
</gene>